<feature type="region of interest" description="Disordered" evidence="1">
    <location>
        <begin position="152"/>
        <end position="182"/>
    </location>
</feature>
<organism evidence="2 3">
    <name type="scientific">Pteropus vampyrus</name>
    <name type="common">Large flying fox</name>
    <dbReference type="NCBI Taxonomy" id="132908"/>
    <lineage>
        <taxon>Eukaryota</taxon>
        <taxon>Metazoa</taxon>
        <taxon>Chordata</taxon>
        <taxon>Craniata</taxon>
        <taxon>Vertebrata</taxon>
        <taxon>Euteleostomi</taxon>
        <taxon>Mammalia</taxon>
        <taxon>Eutheria</taxon>
        <taxon>Laurasiatheria</taxon>
        <taxon>Chiroptera</taxon>
        <taxon>Yinpterochiroptera</taxon>
        <taxon>Pteropodoidea</taxon>
        <taxon>Pteropodidae</taxon>
        <taxon>Pteropodinae</taxon>
        <taxon>Pteropus</taxon>
    </lineage>
</organism>
<dbReference type="RefSeq" id="XP_023376139.1">
    <property type="nucleotide sequence ID" value="XM_023520371.1"/>
</dbReference>
<dbReference type="AlphaFoldDB" id="A0A6P6BM45"/>
<evidence type="ECO:0000313" key="2">
    <source>
        <dbReference type="Proteomes" id="UP000515202"/>
    </source>
</evidence>
<reference evidence="3" key="1">
    <citation type="submission" date="2025-08" db="UniProtKB">
        <authorList>
            <consortium name="RefSeq"/>
        </authorList>
    </citation>
    <scope>IDENTIFICATION</scope>
    <source>
        <tissue evidence="3">Kidney</tissue>
    </source>
</reference>
<accession>A0A6P6BM45</accession>
<feature type="region of interest" description="Disordered" evidence="1">
    <location>
        <begin position="65"/>
        <end position="89"/>
    </location>
</feature>
<proteinExistence type="predicted"/>
<dbReference type="GeneID" id="111729391"/>
<dbReference type="Proteomes" id="UP000515202">
    <property type="component" value="Unplaced"/>
</dbReference>
<gene>
    <name evidence="3" type="primary">LOC111729391</name>
</gene>
<name>A0A6P6BM45_PTEVA</name>
<evidence type="ECO:0000256" key="1">
    <source>
        <dbReference type="SAM" id="MobiDB-lite"/>
    </source>
</evidence>
<keyword evidence="2" id="KW-1185">Reference proteome</keyword>
<protein>
    <submittedName>
        <fullName evidence="3">Uncharacterized protein LOC111729391</fullName>
    </submittedName>
</protein>
<evidence type="ECO:0000313" key="3">
    <source>
        <dbReference type="RefSeq" id="XP_023376139.1"/>
    </source>
</evidence>
<dbReference type="KEGG" id="pvp:111729391"/>
<sequence>MTLEYFFVIQISLLPGSVFFHDEERTEASAATAGRAGDAAPRPSVRGTTFKTRYRQLRPSAEAVAARPRSPDVTHARASAPARRAEGRAATRVPGWREVAWGVLAVERSGLRPRRPAGVCITQNRQHVCAYIRVTRHTSQKSGRFEVKNVASRTLPSEEGPEVGRCPSPTPGSSRDVPGPGPGLLLSGVCPVPRSRFALASRDRSWSSHVGKGILRVPRRAGPGGARALEFLRSDFVNLTPDLIEAGPASFN</sequence>